<keyword evidence="2" id="KW-1185">Reference proteome</keyword>
<dbReference type="RefSeq" id="WP_184496201.1">
    <property type="nucleotide sequence ID" value="NZ_JACIJO010000003.1"/>
</dbReference>
<sequence length="932" mass="107487">MDQPVIPLESLLEQARQVDFSLPEHEPLLVQVITYLCNYEVLTRQEMHKLQLAFLEITALYLKNYLGYPHEAEVLEIRKNIQYSYQNQNAPDSMGLRCHLFLQHVSQRIHEQEYEVSLQTIVDSFHTLASWEFTANEENNAPFETLILQLKSLQILIQFAETYPEDHAGKNEAEQLLANRFIQFQEKGFEYADWLKTVEELNVLKPKYSEQEYAYYFNVLVGLVLYFDPEYTPLLEKMGEEHALSIQIYLSSIQTEDSPAIQPNEEIDAPEIIQRYKKRMAKEGFSEHAFYEAIALVRKKLDDESLDLDGYIDFVQELVSCSRNNATKEINESLEEVVNGLHEMKQYVENPQASVVAEDLKKEMENSISEMDLQLESGQSISVVLTRFFNKFNLLALKFENMSENEEAPIAEIFKLFIPAFLRVIEKHVTEEMRPFYPQLQQFYSQITTFMDQIDNPEWQSDLEMQSLEEVSQRFISPANLLPISPEFEKNRMIKQFIDLFPQLATRMMALNENLKGKDEKEFDRIQAAREDTMNLLRTATTIKQLIQHQQFGLRQIAYDIGQFERRKLLYFSQSSLPTHNVILQVNQVFFSGSELVKSILENSCAECGLHLATQKSNTTSLEDRWIQLRESGLSIFDFSSFNPSISDPKDWKQGAKEVEIDALLAASQTAVTAFECGWALTLGKPMVILLTEGQIPPFDIDVHPCILKNDEDDFYRLIEAIQIAMFGKPRISKENLLPKSFENLKLIATSLPSDKTKDIFQTIEANSEDATLLKLAAKSLFNLDTGEKHMIFFPPFAGTYPTSTGRKQLFHVTAFRAWSKDTENTLKSVCQELDVYYRVGYDSLDPEIIPAIWKDLTASHFIVADITLLNPNACLELAVAMALGKPTLIIHQHEFIQRFFPPLLKTRTHAYNTVNALVDFRMLLKSFLTEK</sequence>
<dbReference type="AlphaFoldDB" id="A0A841MJ03"/>
<keyword evidence="1" id="KW-0808">Transferase</keyword>
<protein>
    <submittedName>
        <fullName evidence="1">Nucleoside 2-deoxyribosyltransferase</fullName>
    </submittedName>
</protein>
<proteinExistence type="predicted"/>
<organism evidence="1 2">
    <name type="scientific">Algoriphagus iocasae</name>
    <dbReference type="NCBI Taxonomy" id="1836499"/>
    <lineage>
        <taxon>Bacteria</taxon>
        <taxon>Pseudomonadati</taxon>
        <taxon>Bacteroidota</taxon>
        <taxon>Cytophagia</taxon>
        <taxon>Cytophagales</taxon>
        <taxon>Cyclobacteriaceae</taxon>
        <taxon>Algoriphagus</taxon>
    </lineage>
</organism>
<gene>
    <name evidence="1" type="ORF">FHS59_003013</name>
</gene>
<accession>A0A841MJ03</accession>
<name>A0A841MJ03_9BACT</name>
<dbReference type="Proteomes" id="UP000588604">
    <property type="component" value="Unassembled WGS sequence"/>
</dbReference>
<comment type="caution">
    <text evidence="1">The sequence shown here is derived from an EMBL/GenBank/DDBJ whole genome shotgun (WGS) entry which is preliminary data.</text>
</comment>
<reference evidence="1 2" key="1">
    <citation type="submission" date="2020-08" db="EMBL/GenBank/DDBJ databases">
        <title>Genomic Encyclopedia of Type Strains, Phase IV (KMG-IV): sequencing the most valuable type-strain genomes for metagenomic binning, comparative biology and taxonomic classification.</title>
        <authorList>
            <person name="Goeker M."/>
        </authorList>
    </citation>
    <scope>NUCLEOTIDE SEQUENCE [LARGE SCALE GENOMIC DNA]</scope>
    <source>
        <strain evidence="1 2">DSM 102044</strain>
    </source>
</reference>
<dbReference type="EMBL" id="JACIJO010000003">
    <property type="protein sequence ID" value="MBB6327370.1"/>
    <property type="molecule type" value="Genomic_DNA"/>
</dbReference>
<evidence type="ECO:0000313" key="2">
    <source>
        <dbReference type="Proteomes" id="UP000588604"/>
    </source>
</evidence>
<evidence type="ECO:0000313" key="1">
    <source>
        <dbReference type="EMBL" id="MBB6327370.1"/>
    </source>
</evidence>
<dbReference type="GO" id="GO:0016740">
    <property type="term" value="F:transferase activity"/>
    <property type="evidence" value="ECO:0007669"/>
    <property type="project" value="UniProtKB-KW"/>
</dbReference>